<evidence type="ECO:0000313" key="2">
    <source>
        <dbReference type="Proteomes" id="UP000005113"/>
    </source>
</evidence>
<organism evidence="1 2">
    <name type="scientific">Saprospira grandis DSM 2844</name>
    <dbReference type="NCBI Taxonomy" id="694433"/>
    <lineage>
        <taxon>Bacteria</taxon>
        <taxon>Pseudomonadati</taxon>
        <taxon>Bacteroidota</taxon>
        <taxon>Saprospiria</taxon>
        <taxon>Saprospirales</taxon>
        <taxon>Saprospiraceae</taxon>
        <taxon>Saprospira</taxon>
    </lineage>
</organism>
<dbReference type="HOGENOM" id="CLU_3383700_0_0_10"/>
<protein>
    <submittedName>
        <fullName evidence="1">Uncharacterized protein</fullName>
    </submittedName>
</protein>
<gene>
    <name evidence="1" type="ORF">SapgrDRAFT_0830</name>
</gene>
<accession>J0XUC1</accession>
<reference evidence="2" key="1">
    <citation type="journal article" date="2012" name="Stand. Genomic Sci.">
        <title>Permanent draft genome sequence of the gliding predator Saprospira grandis strain Sa g1 (= HR1).</title>
        <authorList>
            <person name="Mavromatis K."/>
            <person name="Chertkov O."/>
            <person name="Lapidus A."/>
            <person name="Nolan M."/>
            <person name="Lucas S."/>
            <person name="Tice H."/>
            <person name="Del Rio T.G."/>
            <person name="Cheng J.F."/>
            <person name="Han C."/>
            <person name="Tapia R."/>
            <person name="Bruce D."/>
            <person name="Goodwin L.A."/>
            <person name="Pitluck S."/>
            <person name="Huntemann M."/>
            <person name="Liolios K."/>
            <person name="Pagani I."/>
            <person name="Ivanova N."/>
            <person name="Mikhailova N."/>
            <person name="Pati A."/>
            <person name="Chen A."/>
            <person name="Palaniappan K."/>
            <person name="Land M."/>
            <person name="Brambilla E.M."/>
            <person name="Rohde M."/>
            <person name="Spring S."/>
            <person name="Goker M."/>
            <person name="Detter J.C."/>
            <person name="Bristow J."/>
            <person name="Eisen J.A."/>
            <person name="Markowitz V."/>
            <person name="Hugenholtz P."/>
            <person name="Kyrpides N.C."/>
            <person name="Klenk H.P."/>
            <person name="Woyke T."/>
        </authorList>
    </citation>
    <scope>NUCLEOTIDE SEQUENCE [LARGE SCALE GENOMIC DNA]</scope>
    <source>
        <strain evidence="2">DSM 2844</strain>
    </source>
</reference>
<evidence type="ECO:0000313" key="1">
    <source>
        <dbReference type="EMBL" id="EJF52566.1"/>
    </source>
</evidence>
<dbReference type="Proteomes" id="UP000005113">
    <property type="component" value="Unassembled WGS sequence"/>
</dbReference>
<dbReference type="EMBL" id="JH719942">
    <property type="protein sequence ID" value="EJF52566.1"/>
    <property type="molecule type" value="Genomic_DNA"/>
</dbReference>
<sequence>MTKLRREARSASAEGWKLVAEGQTELFEAQRKK</sequence>
<dbReference type="AlphaFoldDB" id="J0XUC1"/>
<proteinExistence type="predicted"/>
<name>J0XUC1_9BACT</name>